<keyword evidence="2" id="KW-1185">Reference proteome</keyword>
<evidence type="ECO:0000313" key="1">
    <source>
        <dbReference type="EMBL" id="GBN43511.1"/>
    </source>
</evidence>
<organism evidence="1 2">
    <name type="scientific">Araneus ventricosus</name>
    <name type="common">Orbweaver spider</name>
    <name type="synonym">Epeira ventricosa</name>
    <dbReference type="NCBI Taxonomy" id="182803"/>
    <lineage>
        <taxon>Eukaryota</taxon>
        <taxon>Metazoa</taxon>
        <taxon>Ecdysozoa</taxon>
        <taxon>Arthropoda</taxon>
        <taxon>Chelicerata</taxon>
        <taxon>Arachnida</taxon>
        <taxon>Araneae</taxon>
        <taxon>Araneomorphae</taxon>
        <taxon>Entelegynae</taxon>
        <taxon>Araneoidea</taxon>
        <taxon>Araneidae</taxon>
        <taxon>Araneus</taxon>
    </lineage>
</organism>
<sequence>MGPITRLYHHRCIPRGNENRHAESDSFSPQIEGGVLRVINGGAPNPPAGVTSVIGVEVTQPHTIFVSTREAKTGLPIQRLHFHELAVPPGKFTFITLEFSVASEKLFESHLGLVIPSASAKCSSALLLDSVHEVSAIHAHTVHTI</sequence>
<reference evidence="1 2" key="1">
    <citation type="journal article" date="2019" name="Sci. Rep.">
        <title>Orb-weaving spider Araneus ventricosus genome elucidates the spidroin gene catalogue.</title>
        <authorList>
            <person name="Kono N."/>
            <person name="Nakamura H."/>
            <person name="Ohtoshi R."/>
            <person name="Moran D.A.P."/>
            <person name="Shinohara A."/>
            <person name="Yoshida Y."/>
            <person name="Fujiwara M."/>
            <person name="Mori M."/>
            <person name="Tomita M."/>
            <person name="Arakawa K."/>
        </authorList>
    </citation>
    <scope>NUCLEOTIDE SEQUENCE [LARGE SCALE GENOMIC DNA]</scope>
</reference>
<proteinExistence type="predicted"/>
<dbReference type="Proteomes" id="UP000499080">
    <property type="component" value="Unassembled WGS sequence"/>
</dbReference>
<dbReference type="EMBL" id="BGPR01009978">
    <property type="protein sequence ID" value="GBN43511.1"/>
    <property type="molecule type" value="Genomic_DNA"/>
</dbReference>
<comment type="caution">
    <text evidence="1">The sequence shown here is derived from an EMBL/GenBank/DDBJ whole genome shotgun (WGS) entry which is preliminary data.</text>
</comment>
<protein>
    <submittedName>
        <fullName evidence="1">Uncharacterized protein</fullName>
    </submittedName>
</protein>
<gene>
    <name evidence="1" type="ORF">AVEN_113391_1</name>
</gene>
<dbReference type="AlphaFoldDB" id="A0A4Y2NW07"/>
<evidence type="ECO:0000313" key="2">
    <source>
        <dbReference type="Proteomes" id="UP000499080"/>
    </source>
</evidence>
<accession>A0A4Y2NW07</accession>
<name>A0A4Y2NW07_ARAVE</name>